<name>B7GMC7_ANOFW</name>
<dbReference type="AlphaFoldDB" id="B7GMC7"/>
<organism evidence="1 2">
    <name type="scientific">Anoxybacillus flavithermus (strain DSM 21510 / WK1)</name>
    <dbReference type="NCBI Taxonomy" id="491915"/>
    <lineage>
        <taxon>Bacteria</taxon>
        <taxon>Bacillati</taxon>
        <taxon>Bacillota</taxon>
        <taxon>Bacilli</taxon>
        <taxon>Bacillales</taxon>
        <taxon>Anoxybacillaceae</taxon>
        <taxon>Anoxybacillus</taxon>
    </lineage>
</organism>
<gene>
    <name evidence="1" type="ordered locus">Aflv_2676</name>
</gene>
<evidence type="ECO:0000313" key="1">
    <source>
        <dbReference type="EMBL" id="ACJ35029.1"/>
    </source>
</evidence>
<accession>B7GMC7</accession>
<dbReference type="STRING" id="491915.Aflv_2676"/>
<dbReference type="KEGG" id="afl:Aflv_2676"/>
<dbReference type="HOGENOM" id="CLU_1957405_0_0_9"/>
<dbReference type="eggNOG" id="ENOG5032YJV">
    <property type="taxonomic scope" value="Bacteria"/>
</dbReference>
<evidence type="ECO:0000313" key="2">
    <source>
        <dbReference type="Proteomes" id="UP000000742"/>
    </source>
</evidence>
<protein>
    <submittedName>
        <fullName evidence="1">Uncharacterized conserved protein</fullName>
    </submittedName>
</protein>
<dbReference type="EMBL" id="CP000922">
    <property type="protein sequence ID" value="ACJ35029.1"/>
    <property type="molecule type" value="Genomic_DNA"/>
</dbReference>
<dbReference type="Proteomes" id="UP000000742">
    <property type="component" value="Chromosome"/>
</dbReference>
<sequence>MYMLKQLPHRMKMNITLSIKKVFERYMATIGWDETKYDATAFMEQWRHYLYNEAAWFNELDDTMKANPHFHEQLAERINEIIDQLVNEPPTDDQIAEINRLVERLGIDDFPYGCRLEAKYHIERLQQELKKKKS</sequence>
<proteinExistence type="predicted"/>
<reference evidence="1 2" key="1">
    <citation type="journal article" date="2008" name="Genome Biol.">
        <title>Encapsulated in silica: genome, proteome and physiology of the thermophilic bacterium Anoxybacillus flavithermus WK1.</title>
        <authorList>
            <person name="Saw J.H."/>
            <person name="Mountain B.W."/>
            <person name="Feng L."/>
            <person name="Omelchenko M.V."/>
            <person name="Hou S."/>
            <person name="Saito J.A."/>
            <person name="Stott M.B."/>
            <person name="Li D."/>
            <person name="Zhao G."/>
            <person name="Wu J."/>
            <person name="Galperin M.Y."/>
            <person name="Koonin E.V."/>
            <person name="Makarova K.S."/>
            <person name="Wolf Y.I."/>
            <person name="Rigden D.J."/>
            <person name="Dunfield P.F."/>
            <person name="Wang L."/>
            <person name="Alam M."/>
        </authorList>
    </citation>
    <scope>NUCLEOTIDE SEQUENCE [LARGE SCALE GENOMIC DNA]</scope>
    <source>
        <strain evidence="2">DSM 21510 / WK1</strain>
    </source>
</reference>